<protein>
    <recommendedName>
        <fullName evidence="5">Integrase family protein</fullName>
    </recommendedName>
</protein>
<gene>
    <name evidence="3" type="ordered locus">Caci_3058</name>
</gene>
<dbReference type="EMBL" id="CP001700">
    <property type="protein sequence ID" value="ACU71967.1"/>
    <property type="molecule type" value="Genomic_DNA"/>
</dbReference>
<keyword evidence="4" id="KW-1185">Reference proteome</keyword>
<dbReference type="RefSeq" id="WP_012787260.1">
    <property type="nucleotide sequence ID" value="NC_013131.1"/>
</dbReference>
<dbReference type="eggNOG" id="COG0582">
    <property type="taxonomic scope" value="Bacteria"/>
</dbReference>
<evidence type="ECO:0000313" key="4">
    <source>
        <dbReference type="Proteomes" id="UP000000851"/>
    </source>
</evidence>
<proteinExistence type="predicted"/>
<dbReference type="SUPFAM" id="SSF56349">
    <property type="entry name" value="DNA breaking-rejoining enzymes"/>
    <property type="match status" value="1"/>
</dbReference>
<dbReference type="KEGG" id="cai:Caci_3058"/>
<dbReference type="InParanoid" id="C7Q4J8"/>
<dbReference type="GO" id="GO:0003677">
    <property type="term" value="F:DNA binding"/>
    <property type="evidence" value="ECO:0007669"/>
    <property type="project" value="UniProtKB-KW"/>
</dbReference>
<keyword evidence="2" id="KW-0233">DNA recombination</keyword>
<evidence type="ECO:0008006" key="5">
    <source>
        <dbReference type="Google" id="ProtNLM"/>
    </source>
</evidence>
<dbReference type="STRING" id="479433.Caci_3058"/>
<name>C7Q4J8_CATAD</name>
<reference evidence="3 4" key="1">
    <citation type="journal article" date="2009" name="Stand. Genomic Sci.">
        <title>Complete genome sequence of Catenulispora acidiphila type strain (ID 139908).</title>
        <authorList>
            <person name="Copeland A."/>
            <person name="Lapidus A."/>
            <person name="Glavina Del Rio T."/>
            <person name="Nolan M."/>
            <person name="Lucas S."/>
            <person name="Chen F."/>
            <person name="Tice H."/>
            <person name="Cheng J.F."/>
            <person name="Bruce D."/>
            <person name="Goodwin L."/>
            <person name="Pitluck S."/>
            <person name="Mikhailova N."/>
            <person name="Pati A."/>
            <person name="Ivanova N."/>
            <person name="Mavromatis K."/>
            <person name="Chen A."/>
            <person name="Palaniappan K."/>
            <person name="Chain P."/>
            <person name="Land M."/>
            <person name="Hauser L."/>
            <person name="Chang Y.J."/>
            <person name="Jeffries C.D."/>
            <person name="Chertkov O."/>
            <person name="Brettin T."/>
            <person name="Detter J.C."/>
            <person name="Han C."/>
            <person name="Ali Z."/>
            <person name="Tindall B.J."/>
            <person name="Goker M."/>
            <person name="Bristow J."/>
            <person name="Eisen J.A."/>
            <person name="Markowitz V."/>
            <person name="Hugenholtz P."/>
            <person name="Kyrpides N.C."/>
            <person name="Klenk H.P."/>
        </authorList>
    </citation>
    <scope>NUCLEOTIDE SEQUENCE [LARGE SCALE GENOMIC DNA]</scope>
    <source>
        <strain evidence="4">DSM 44928 / JCM 14897 / NBRC 102108 / NRRL B-24433 / ID139908</strain>
    </source>
</reference>
<sequence length="439" mass="49277">MAYAEKRPGGWTVRVKVGVDPDTGNDVYRRISKDPTTGQLFATKTRARNFGNDQEAEIRAGTWIDPKKAETTLADWWADWIKAQEVDTGTIAFYDSLWRNHLGPRWGATTLGEIRRGKFTEWLKGVGAGTIETGPADKRVTRKYAPRTINGIGKLASLMLEDAAEEQMIGRNPLAQEGRKRTRGRRATRRRTTIRVKLDVSPAEVMMIAVNMNELCGPVGFVRTVMAAWTGARPGEQAALKRDQCHAMAARPLIRIDDDEGTTQEYGGKVTLAPPKGGLGRDVLLPPSLATLLTDWLKTHPADSTVVKGPHGDHWRRRQWNERWRPACDGKPELRRVGRQFEPTGGWVISPVVPRLEFKGLRRAHNVWMTDDGIAEVARAHRLGHAMSDEMQAAYSVVSREMERKLLDALERRWQEALSPEAWEIISQISPTLAKKRSS</sequence>
<organism evidence="3 4">
    <name type="scientific">Catenulispora acidiphila (strain DSM 44928 / JCM 14897 / NBRC 102108 / NRRL B-24433 / ID139908)</name>
    <dbReference type="NCBI Taxonomy" id="479433"/>
    <lineage>
        <taxon>Bacteria</taxon>
        <taxon>Bacillati</taxon>
        <taxon>Actinomycetota</taxon>
        <taxon>Actinomycetes</taxon>
        <taxon>Catenulisporales</taxon>
        <taxon>Catenulisporaceae</taxon>
        <taxon>Catenulispora</taxon>
    </lineage>
</organism>
<accession>C7Q4J8</accession>
<dbReference type="Proteomes" id="UP000000851">
    <property type="component" value="Chromosome"/>
</dbReference>
<dbReference type="HOGENOM" id="CLU_027562_17_5_11"/>
<dbReference type="CDD" id="cd00397">
    <property type="entry name" value="DNA_BRE_C"/>
    <property type="match status" value="1"/>
</dbReference>
<dbReference type="Gene3D" id="1.10.443.10">
    <property type="entry name" value="Intergrase catalytic core"/>
    <property type="match status" value="1"/>
</dbReference>
<dbReference type="Gene3D" id="1.10.150.130">
    <property type="match status" value="1"/>
</dbReference>
<evidence type="ECO:0000313" key="3">
    <source>
        <dbReference type="EMBL" id="ACU71967.1"/>
    </source>
</evidence>
<dbReference type="GO" id="GO:0006310">
    <property type="term" value="P:DNA recombination"/>
    <property type="evidence" value="ECO:0007669"/>
    <property type="project" value="UniProtKB-KW"/>
</dbReference>
<dbReference type="OrthoDB" id="4529782at2"/>
<dbReference type="InterPro" id="IPR010998">
    <property type="entry name" value="Integrase_recombinase_N"/>
</dbReference>
<dbReference type="InterPro" id="IPR013762">
    <property type="entry name" value="Integrase-like_cat_sf"/>
</dbReference>
<keyword evidence="1" id="KW-0238">DNA-binding</keyword>
<evidence type="ECO:0000256" key="2">
    <source>
        <dbReference type="ARBA" id="ARBA00023172"/>
    </source>
</evidence>
<dbReference type="InterPro" id="IPR011010">
    <property type="entry name" value="DNA_brk_join_enz"/>
</dbReference>
<evidence type="ECO:0000256" key="1">
    <source>
        <dbReference type="ARBA" id="ARBA00023125"/>
    </source>
</evidence>
<dbReference type="GO" id="GO:0015074">
    <property type="term" value="P:DNA integration"/>
    <property type="evidence" value="ECO:0007669"/>
    <property type="project" value="InterPro"/>
</dbReference>
<dbReference type="AlphaFoldDB" id="C7Q4J8"/>